<dbReference type="Pfam" id="PF02272">
    <property type="entry name" value="DHHA1"/>
    <property type="match status" value="1"/>
</dbReference>
<dbReference type="InterPro" id="IPR003156">
    <property type="entry name" value="DHHA1_dom"/>
</dbReference>
<dbReference type="Proteomes" id="UP001223646">
    <property type="component" value="Unassembled WGS sequence"/>
</dbReference>
<dbReference type="PANTHER" id="PTHR47618:SF1">
    <property type="entry name" value="BIFUNCTIONAL OLIGORIBONUCLEASE AND PAP PHOSPHATASE NRNA"/>
    <property type="match status" value="1"/>
</dbReference>
<dbReference type="PANTHER" id="PTHR47618">
    <property type="entry name" value="BIFUNCTIONAL OLIGORIBONUCLEASE AND PAP PHOSPHATASE NRNA"/>
    <property type="match status" value="1"/>
</dbReference>
<dbReference type="InterPro" id="IPR001667">
    <property type="entry name" value="DDH_dom"/>
</dbReference>
<sequence>MTTSPQAQEQAAHQLSQAINRRMSKPIQQMQDMLADAKKVGVIAHVHPDADAIGAASAMVMALVQRGISAVASYGESDLPAKSLLTIPGWERFVEYTDLDEDIDTWVTVDCASPGRLGALEDRVMASDRVINVDHHATNTRFGAVNMIDEHAESSTMVLLDFFGVWGIKLTTPMAHALYAGLLTDTASFQFGRSRMHTAAARLLDKGLDPRTIGAQLLEEHPFAYLPFLGTVLSTATLVPEWGDGAGLIHVVIEYDQTAEVGHDEIESVVDIVRTTNAADVCAVLKEYEPGQWAVSLRSRKLVDVSQVALEIGGGGHERAAGLTRECSKEELLQAILDTSDAAAQARRGASEA</sequence>
<gene>
    <name evidence="3" type="ORF">QP460_008620</name>
</gene>
<dbReference type="RefSeq" id="WP_284826185.1">
    <property type="nucleotide sequence ID" value="NZ_JASOOY020000030.1"/>
</dbReference>
<dbReference type="GO" id="GO:0003676">
    <property type="term" value="F:nucleic acid binding"/>
    <property type="evidence" value="ECO:0007669"/>
    <property type="project" value="InterPro"/>
</dbReference>
<dbReference type="EMBL" id="JASOOY020000030">
    <property type="protein sequence ID" value="MEO3717652.1"/>
    <property type="molecule type" value="Genomic_DNA"/>
</dbReference>
<reference evidence="3" key="2">
    <citation type="submission" date="2024-05" db="EMBL/GenBank/DDBJ databases">
        <authorList>
            <person name="Wolfe A."/>
        </authorList>
    </citation>
    <scope>NUCLEOTIDE SEQUENCE</scope>
    <source>
        <strain evidence="3">UMB1064</strain>
    </source>
</reference>
<dbReference type="Gene3D" id="3.90.1640.10">
    <property type="entry name" value="inorganic pyrophosphatase (n-terminal core)"/>
    <property type="match status" value="1"/>
</dbReference>
<dbReference type="Pfam" id="PF01368">
    <property type="entry name" value="DHH"/>
    <property type="match status" value="1"/>
</dbReference>
<comment type="caution">
    <text evidence="3">The sequence shown here is derived from an EMBL/GenBank/DDBJ whole genome shotgun (WGS) entry which is preliminary data.</text>
</comment>
<name>A0AAW9SMC6_CORAY</name>
<evidence type="ECO:0000259" key="2">
    <source>
        <dbReference type="Pfam" id="PF02272"/>
    </source>
</evidence>
<dbReference type="SUPFAM" id="SSF64182">
    <property type="entry name" value="DHH phosphoesterases"/>
    <property type="match status" value="1"/>
</dbReference>
<dbReference type="InterPro" id="IPR038763">
    <property type="entry name" value="DHH_sf"/>
</dbReference>
<proteinExistence type="predicted"/>
<evidence type="ECO:0000313" key="4">
    <source>
        <dbReference type="Proteomes" id="UP001223646"/>
    </source>
</evidence>
<dbReference type="InterPro" id="IPR051319">
    <property type="entry name" value="Oligoribo/pAp-PDE_c-di-AMP_PDE"/>
</dbReference>
<accession>A0AAW9SMC6</accession>
<dbReference type="AlphaFoldDB" id="A0AAW9SMC6"/>
<feature type="domain" description="DHHA1" evidence="2">
    <location>
        <begin position="259"/>
        <end position="342"/>
    </location>
</feature>
<organism evidence="3 4">
    <name type="scientific">Corynebacterium amycolatum</name>
    <dbReference type="NCBI Taxonomy" id="43765"/>
    <lineage>
        <taxon>Bacteria</taxon>
        <taxon>Bacillati</taxon>
        <taxon>Actinomycetota</taxon>
        <taxon>Actinomycetes</taxon>
        <taxon>Mycobacteriales</taxon>
        <taxon>Corynebacteriaceae</taxon>
        <taxon>Corynebacterium</taxon>
    </lineage>
</organism>
<evidence type="ECO:0000259" key="1">
    <source>
        <dbReference type="Pfam" id="PF01368"/>
    </source>
</evidence>
<feature type="domain" description="DDH" evidence="1">
    <location>
        <begin position="39"/>
        <end position="181"/>
    </location>
</feature>
<reference evidence="3" key="1">
    <citation type="submission" date="2023-05" db="EMBL/GenBank/DDBJ databases">
        <authorList>
            <person name="Du J."/>
        </authorList>
    </citation>
    <scope>NUCLEOTIDE SEQUENCE</scope>
    <source>
        <strain evidence="3">UMB1064</strain>
    </source>
</reference>
<evidence type="ECO:0000313" key="3">
    <source>
        <dbReference type="EMBL" id="MEO3717652.1"/>
    </source>
</evidence>
<dbReference type="Gene3D" id="3.10.310.30">
    <property type="match status" value="1"/>
</dbReference>
<protein>
    <submittedName>
        <fullName evidence="3">DHH family phosphoesterase</fullName>
    </submittedName>
</protein>